<dbReference type="GO" id="GO:0043709">
    <property type="term" value="P:cell adhesion involved in single-species biofilm formation"/>
    <property type="evidence" value="ECO:0007669"/>
    <property type="project" value="TreeGrafter"/>
</dbReference>
<dbReference type="EMBL" id="CP035282">
    <property type="protein sequence ID" value="QAT61801.1"/>
    <property type="molecule type" value="Genomic_DNA"/>
</dbReference>
<dbReference type="KEGG" id="spoa:EQM13_09460"/>
<dbReference type="InterPro" id="IPR000160">
    <property type="entry name" value="GGDEF_dom"/>
</dbReference>
<dbReference type="GO" id="GO:0005886">
    <property type="term" value="C:plasma membrane"/>
    <property type="evidence" value="ECO:0007669"/>
    <property type="project" value="TreeGrafter"/>
</dbReference>
<dbReference type="GO" id="GO:0046983">
    <property type="term" value="F:protein dimerization activity"/>
    <property type="evidence" value="ECO:0007669"/>
    <property type="project" value="InterPro"/>
</dbReference>
<keyword evidence="4" id="KW-1185">Reference proteome</keyword>
<dbReference type="Proteomes" id="UP000287969">
    <property type="component" value="Chromosome"/>
</dbReference>
<dbReference type="InterPro" id="IPR050469">
    <property type="entry name" value="Diguanylate_Cyclase"/>
</dbReference>
<dbReference type="Gene3D" id="4.10.280.10">
    <property type="entry name" value="Helix-loop-helix DNA-binding domain"/>
    <property type="match status" value="1"/>
</dbReference>
<proteinExistence type="predicted"/>
<feature type="coiled-coil region" evidence="1">
    <location>
        <begin position="232"/>
        <end position="269"/>
    </location>
</feature>
<dbReference type="InterPro" id="IPR037208">
    <property type="entry name" value="Spo0E-like_sf"/>
</dbReference>
<dbReference type="PANTHER" id="PTHR45138:SF23">
    <property type="entry name" value="SIGNALING PROTEIN"/>
    <property type="match status" value="1"/>
</dbReference>
<dbReference type="Pfam" id="PF09388">
    <property type="entry name" value="SpoOE-like"/>
    <property type="match status" value="1"/>
</dbReference>
<dbReference type="OrthoDB" id="9805474at2"/>
<dbReference type="SUPFAM" id="SSF140500">
    <property type="entry name" value="BAS1536-like"/>
    <property type="match status" value="1"/>
</dbReference>
<dbReference type="GO" id="GO:0043937">
    <property type="term" value="P:regulation of sporulation"/>
    <property type="evidence" value="ECO:0007669"/>
    <property type="project" value="InterPro"/>
</dbReference>
<dbReference type="InterPro" id="IPR018540">
    <property type="entry name" value="Spo0E-like"/>
</dbReference>
<dbReference type="CDD" id="cd01949">
    <property type="entry name" value="GGDEF"/>
    <property type="match status" value="1"/>
</dbReference>
<dbReference type="SMART" id="SM00267">
    <property type="entry name" value="GGDEF"/>
    <property type="match status" value="1"/>
</dbReference>
<keyword evidence="1" id="KW-0175">Coiled coil</keyword>
<dbReference type="NCBIfam" id="TIGR00254">
    <property type="entry name" value="GGDEF"/>
    <property type="match status" value="1"/>
</dbReference>
<dbReference type="InterPro" id="IPR043128">
    <property type="entry name" value="Rev_trsase/Diguanyl_cyclase"/>
</dbReference>
<dbReference type="GO" id="GO:1902201">
    <property type="term" value="P:negative regulation of bacterial-type flagellum-dependent cell motility"/>
    <property type="evidence" value="ECO:0007669"/>
    <property type="project" value="TreeGrafter"/>
</dbReference>
<dbReference type="InterPro" id="IPR029787">
    <property type="entry name" value="Nucleotide_cyclase"/>
</dbReference>
<dbReference type="AlphaFoldDB" id="A0A410QCT3"/>
<sequence length="297" mass="34667">MHEGNFETNGVIQIVMNREHKICYSNIEYRMTYDYLKELNILENLAVDLPIQYTSDNYFVNIDGFYITDQLYYIIVINPKNYKCCNCNKALIDTATGLYNRNYWEQMNSEFFCHPELKDISVILIDIDNLKKINDNYGHLAGDKAIEIVGQAIKRSIRKEDLGIRYGGDEFLVLLHKQGKKGLNKVIQRIEKEINKSTMEVNADIHVSAGIACSEYFDNLKEMIKTADKDLYKEKRTKQEEKRIEVNDLKNLKQNIEKMKNELDRKIPKDGSNASSKEVLKLSRELDRLIVKYLNNV</sequence>
<accession>A0A410QCT3</accession>
<dbReference type="PANTHER" id="PTHR45138">
    <property type="entry name" value="REGULATORY COMPONENTS OF SENSORY TRANSDUCTION SYSTEM"/>
    <property type="match status" value="1"/>
</dbReference>
<dbReference type="Pfam" id="PF00990">
    <property type="entry name" value="GGDEF"/>
    <property type="match status" value="1"/>
</dbReference>
<reference evidence="4" key="1">
    <citation type="submission" date="2019-01" db="EMBL/GenBank/DDBJ databases">
        <title>Draft genomes of a novel of Sporanaerobacter strains.</title>
        <authorList>
            <person name="Ma S."/>
        </authorList>
    </citation>
    <scope>NUCLEOTIDE SEQUENCE [LARGE SCALE GENOMIC DNA]</scope>
    <source>
        <strain evidence="4">NJN-17</strain>
    </source>
</reference>
<dbReference type="Gene3D" id="3.30.70.270">
    <property type="match status" value="1"/>
</dbReference>
<feature type="domain" description="GGDEF" evidence="2">
    <location>
        <begin position="118"/>
        <end position="249"/>
    </location>
</feature>
<evidence type="ECO:0000313" key="4">
    <source>
        <dbReference type="Proteomes" id="UP000287969"/>
    </source>
</evidence>
<dbReference type="PROSITE" id="PS50887">
    <property type="entry name" value="GGDEF"/>
    <property type="match status" value="1"/>
</dbReference>
<protein>
    <submittedName>
        <fullName evidence="3">Diguanylate cyclase</fullName>
    </submittedName>
</protein>
<gene>
    <name evidence="3" type="ORF">EQM13_09460</name>
</gene>
<evidence type="ECO:0000256" key="1">
    <source>
        <dbReference type="SAM" id="Coils"/>
    </source>
</evidence>
<evidence type="ECO:0000259" key="2">
    <source>
        <dbReference type="PROSITE" id="PS50887"/>
    </source>
</evidence>
<dbReference type="InterPro" id="IPR036638">
    <property type="entry name" value="HLH_DNA-bd_sf"/>
</dbReference>
<organism evidence="3 4">
    <name type="scientific">Acidilutibacter cellobiosedens</name>
    <dbReference type="NCBI Taxonomy" id="2507161"/>
    <lineage>
        <taxon>Bacteria</taxon>
        <taxon>Bacillati</taxon>
        <taxon>Bacillota</taxon>
        <taxon>Tissierellia</taxon>
        <taxon>Tissierellales</taxon>
        <taxon>Acidilutibacteraceae</taxon>
        <taxon>Acidilutibacter</taxon>
    </lineage>
</organism>
<dbReference type="GO" id="GO:0052621">
    <property type="term" value="F:diguanylate cyclase activity"/>
    <property type="evidence" value="ECO:0007669"/>
    <property type="project" value="TreeGrafter"/>
</dbReference>
<name>A0A410QCT3_9FIRM</name>
<evidence type="ECO:0000313" key="3">
    <source>
        <dbReference type="EMBL" id="QAT61801.1"/>
    </source>
</evidence>
<dbReference type="RefSeq" id="WP_071138569.1">
    <property type="nucleotide sequence ID" value="NZ_CP035282.1"/>
</dbReference>
<dbReference type="SUPFAM" id="SSF55073">
    <property type="entry name" value="Nucleotide cyclase"/>
    <property type="match status" value="1"/>
</dbReference>